<dbReference type="Gene3D" id="2.160.20.120">
    <property type="match status" value="1"/>
</dbReference>
<evidence type="ECO:0000313" key="4">
    <source>
        <dbReference type="Proteomes" id="UP000824161"/>
    </source>
</evidence>
<dbReference type="Pfam" id="PF10988">
    <property type="entry name" value="DUF2807"/>
    <property type="match status" value="1"/>
</dbReference>
<evidence type="ECO:0000259" key="2">
    <source>
        <dbReference type="Pfam" id="PF10988"/>
    </source>
</evidence>
<comment type="caution">
    <text evidence="3">The sequence shown here is derived from an EMBL/GenBank/DDBJ whole genome shotgun (WGS) entry which is preliminary data.</text>
</comment>
<name>A0A9D1KUP9_9FLAO</name>
<evidence type="ECO:0000256" key="1">
    <source>
        <dbReference type="SAM" id="SignalP"/>
    </source>
</evidence>
<dbReference type="InterPro" id="IPR021255">
    <property type="entry name" value="DUF2807"/>
</dbReference>
<proteinExistence type="predicted"/>
<sequence length="228" mass="23743">MKTGKVLALAALSLMGGMSLQAQEKTYKLSDFSQVDVQTKIKARLVASNESRVVVEGSQIDNIVVKQENDRVVIRFKSTKAIGSDPVPATVYYAAPLTYLSASGESEILAQDVLKGGNIRIDAGKGAFVQANVTADTLRASIAAGGQIQAGGDVTLVDVSIKTGGQFNGYELVADHAEATITAGGTAYIYANETTKARVGMGGRVYCKGAAKVDGRTTMGGTVVMADE</sequence>
<evidence type="ECO:0000313" key="3">
    <source>
        <dbReference type="EMBL" id="HIT98285.1"/>
    </source>
</evidence>
<dbReference type="AlphaFoldDB" id="A0A9D1KUP9"/>
<reference evidence="3" key="1">
    <citation type="submission" date="2020-10" db="EMBL/GenBank/DDBJ databases">
        <authorList>
            <person name="Gilroy R."/>
        </authorList>
    </citation>
    <scope>NUCLEOTIDE SEQUENCE</scope>
    <source>
        <strain evidence="3">1383</strain>
    </source>
</reference>
<feature type="domain" description="Putative auto-transporter adhesin head GIN" evidence="2">
    <location>
        <begin position="31"/>
        <end position="210"/>
    </location>
</feature>
<dbReference type="EMBL" id="DVLY01000139">
    <property type="protein sequence ID" value="HIT98285.1"/>
    <property type="molecule type" value="Genomic_DNA"/>
</dbReference>
<gene>
    <name evidence="3" type="ORF">IAC44_05540</name>
</gene>
<protein>
    <submittedName>
        <fullName evidence="3">DUF2807 domain-containing protein</fullName>
    </submittedName>
</protein>
<reference evidence="3" key="2">
    <citation type="journal article" date="2021" name="PeerJ">
        <title>Extensive microbial diversity within the chicken gut microbiome revealed by metagenomics and culture.</title>
        <authorList>
            <person name="Gilroy R."/>
            <person name="Ravi A."/>
            <person name="Getino M."/>
            <person name="Pursley I."/>
            <person name="Horton D.L."/>
            <person name="Alikhan N.F."/>
            <person name="Baker D."/>
            <person name="Gharbi K."/>
            <person name="Hall N."/>
            <person name="Watson M."/>
            <person name="Adriaenssens E.M."/>
            <person name="Foster-Nyarko E."/>
            <person name="Jarju S."/>
            <person name="Secka A."/>
            <person name="Antonio M."/>
            <person name="Oren A."/>
            <person name="Chaudhuri R.R."/>
            <person name="La Ragione R."/>
            <person name="Hildebrand F."/>
            <person name="Pallen M.J."/>
        </authorList>
    </citation>
    <scope>NUCLEOTIDE SEQUENCE</scope>
    <source>
        <strain evidence="3">1383</strain>
    </source>
</reference>
<feature type="signal peptide" evidence="1">
    <location>
        <begin position="1"/>
        <end position="22"/>
    </location>
</feature>
<dbReference type="Proteomes" id="UP000824161">
    <property type="component" value="Unassembled WGS sequence"/>
</dbReference>
<organism evidence="3 4">
    <name type="scientific">Candidatus Merdimorpha stercoravium</name>
    <dbReference type="NCBI Taxonomy" id="2840863"/>
    <lineage>
        <taxon>Bacteria</taxon>
        <taxon>Pseudomonadati</taxon>
        <taxon>Bacteroidota</taxon>
        <taxon>Flavobacteriia</taxon>
        <taxon>Flavobacteriales</taxon>
        <taxon>Candidatus Merdimorpha</taxon>
    </lineage>
</organism>
<keyword evidence="1" id="KW-0732">Signal</keyword>
<feature type="chain" id="PRO_5038405342" evidence="1">
    <location>
        <begin position="23"/>
        <end position="228"/>
    </location>
</feature>
<accession>A0A9D1KUP9</accession>